<feature type="transmembrane region" description="Helical" evidence="12">
    <location>
        <begin position="339"/>
        <end position="359"/>
    </location>
</feature>
<comment type="caution">
    <text evidence="13">The sequence shown here is derived from an EMBL/GenBank/DDBJ whole genome shotgun (WGS) entry which is preliminary data.</text>
</comment>
<dbReference type="Pfam" id="PF02628">
    <property type="entry name" value="COX15-CtaA"/>
    <property type="match status" value="2"/>
</dbReference>
<keyword evidence="5 12" id="KW-1133">Transmembrane helix</keyword>
<keyword evidence="2" id="KW-1003">Cell membrane</keyword>
<sequence>MPVLPRLPFRHFHRIAWLAAIMTASTIVFGGFVRLSDAGLSCPDWPTCYGRAAWPQAPSEIIDHAQLKIRPLETHKAWREQVHRFLAGMLSIEIFALALMAARRRRLGVAQVIVAAVLVALAIPLYMRGQHVAASVLALIGEGILLVAAWRWSSASAPGGAGDLARVAMLTLAMIIFQALLGMWTVTWLLKPIVVMGHLLGGLATFGLLVWMAWRATQLPITLVDARALKRVLGVGLALLVVQIALGGWVSANYAALACGGGSWRMANFPQCVGQWWPPHDFHEGFTLWRGIGVDYEGGVLDGASRIAIQMAHRLMAIVLACWLAFCALRLWRQPGMRGWGAGLLVALLAQVTLGILNVKLALPLGVAVLHNAGAVVLLFVLVSLLARLRTPE</sequence>
<evidence type="ECO:0000313" key="13">
    <source>
        <dbReference type="EMBL" id="TAA24688.1"/>
    </source>
</evidence>
<evidence type="ECO:0000256" key="2">
    <source>
        <dbReference type="ARBA" id="ARBA00022475"/>
    </source>
</evidence>
<evidence type="ECO:0000313" key="14">
    <source>
        <dbReference type="Proteomes" id="UP000291286"/>
    </source>
</evidence>
<dbReference type="GO" id="GO:0046872">
    <property type="term" value="F:metal ion binding"/>
    <property type="evidence" value="ECO:0007669"/>
    <property type="project" value="UniProtKB-KW"/>
</dbReference>
<comment type="pathway">
    <text evidence="11">Porphyrin-containing compound metabolism.</text>
</comment>
<dbReference type="EMBL" id="SHMB01000011">
    <property type="protein sequence ID" value="TAA24688.1"/>
    <property type="molecule type" value="Genomic_DNA"/>
</dbReference>
<evidence type="ECO:0000256" key="6">
    <source>
        <dbReference type="ARBA" id="ARBA00023002"/>
    </source>
</evidence>
<name>A0A4Q8L8W6_9GAMM</name>
<dbReference type="Proteomes" id="UP000291286">
    <property type="component" value="Unassembled WGS sequence"/>
</dbReference>
<feature type="transmembrane region" description="Helical" evidence="12">
    <location>
        <begin position="235"/>
        <end position="256"/>
    </location>
</feature>
<keyword evidence="8" id="KW-0350">Heme biosynthesis</keyword>
<gene>
    <name evidence="13" type="ORF">EA661_18485</name>
</gene>
<dbReference type="RefSeq" id="WP_130521517.1">
    <property type="nucleotide sequence ID" value="NZ_SHMA01000011.1"/>
</dbReference>
<feature type="transmembrane region" description="Helical" evidence="12">
    <location>
        <begin position="132"/>
        <end position="152"/>
    </location>
</feature>
<keyword evidence="7" id="KW-0408">Iron</keyword>
<evidence type="ECO:0000256" key="7">
    <source>
        <dbReference type="ARBA" id="ARBA00023004"/>
    </source>
</evidence>
<feature type="transmembrane region" description="Helical" evidence="12">
    <location>
        <begin position="311"/>
        <end position="332"/>
    </location>
</feature>
<dbReference type="GO" id="GO:0016491">
    <property type="term" value="F:oxidoreductase activity"/>
    <property type="evidence" value="ECO:0007669"/>
    <property type="project" value="UniProtKB-KW"/>
</dbReference>
<protein>
    <submittedName>
        <fullName evidence="13">Heme A synthase</fullName>
    </submittedName>
</protein>
<feature type="transmembrane region" description="Helical" evidence="12">
    <location>
        <begin position="12"/>
        <end position="33"/>
    </location>
</feature>
<evidence type="ECO:0000256" key="4">
    <source>
        <dbReference type="ARBA" id="ARBA00022723"/>
    </source>
</evidence>
<evidence type="ECO:0000256" key="5">
    <source>
        <dbReference type="ARBA" id="ARBA00022989"/>
    </source>
</evidence>
<proteinExistence type="predicted"/>
<comment type="subcellular location">
    <subcellularLocation>
        <location evidence="1">Membrane</location>
        <topology evidence="1">Multi-pass membrane protein</topology>
    </subcellularLocation>
</comment>
<organism evidence="13 14">
    <name type="scientific">Pseudoxanthomonas winnipegensis</name>
    <dbReference type="NCBI Taxonomy" id="2480810"/>
    <lineage>
        <taxon>Bacteria</taxon>
        <taxon>Pseudomonadati</taxon>
        <taxon>Pseudomonadota</taxon>
        <taxon>Gammaproteobacteria</taxon>
        <taxon>Lysobacterales</taxon>
        <taxon>Lysobacteraceae</taxon>
        <taxon>Pseudoxanthomonas</taxon>
    </lineage>
</organism>
<evidence type="ECO:0000256" key="10">
    <source>
        <dbReference type="ARBA" id="ARBA00023157"/>
    </source>
</evidence>
<evidence type="ECO:0000256" key="12">
    <source>
        <dbReference type="SAM" id="Phobius"/>
    </source>
</evidence>
<keyword evidence="6" id="KW-0560">Oxidoreductase</keyword>
<keyword evidence="10" id="KW-1015">Disulfide bond</keyword>
<keyword evidence="4" id="KW-0479">Metal-binding</keyword>
<feature type="transmembrane region" description="Helical" evidence="12">
    <location>
        <begin position="365"/>
        <end position="387"/>
    </location>
</feature>
<dbReference type="AlphaFoldDB" id="A0A4Q8L8W6"/>
<keyword evidence="9 12" id="KW-0472">Membrane</keyword>
<dbReference type="InterPro" id="IPR003780">
    <property type="entry name" value="COX15/CtaA_fam"/>
</dbReference>
<dbReference type="PANTHER" id="PTHR35457">
    <property type="entry name" value="HEME A SYNTHASE"/>
    <property type="match status" value="1"/>
</dbReference>
<dbReference type="PANTHER" id="PTHR35457:SF1">
    <property type="entry name" value="HEME A SYNTHASE"/>
    <property type="match status" value="1"/>
</dbReference>
<dbReference type="GO" id="GO:0016020">
    <property type="term" value="C:membrane"/>
    <property type="evidence" value="ECO:0007669"/>
    <property type="project" value="UniProtKB-SubCell"/>
</dbReference>
<evidence type="ECO:0000256" key="1">
    <source>
        <dbReference type="ARBA" id="ARBA00004141"/>
    </source>
</evidence>
<keyword evidence="3 12" id="KW-0812">Transmembrane</keyword>
<evidence type="ECO:0000256" key="9">
    <source>
        <dbReference type="ARBA" id="ARBA00023136"/>
    </source>
</evidence>
<feature type="transmembrane region" description="Helical" evidence="12">
    <location>
        <begin position="164"/>
        <end position="187"/>
    </location>
</feature>
<evidence type="ECO:0000256" key="11">
    <source>
        <dbReference type="ARBA" id="ARBA00023444"/>
    </source>
</evidence>
<feature type="transmembrane region" description="Helical" evidence="12">
    <location>
        <begin position="107"/>
        <end position="126"/>
    </location>
</feature>
<dbReference type="InterPro" id="IPR050450">
    <property type="entry name" value="COX15/CtaA_HemeA_synthase"/>
</dbReference>
<evidence type="ECO:0000256" key="8">
    <source>
        <dbReference type="ARBA" id="ARBA00023133"/>
    </source>
</evidence>
<dbReference type="GO" id="GO:0006784">
    <property type="term" value="P:heme A biosynthetic process"/>
    <property type="evidence" value="ECO:0007669"/>
    <property type="project" value="InterPro"/>
</dbReference>
<evidence type="ECO:0000256" key="3">
    <source>
        <dbReference type="ARBA" id="ARBA00022692"/>
    </source>
</evidence>
<reference evidence="13 14" key="1">
    <citation type="submission" date="2019-02" db="EMBL/GenBank/DDBJ databases">
        <title>WGS of Pseudoxanthomonas species novum from clinical isolates.</title>
        <authorList>
            <person name="Bernier A.-M."/>
            <person name="Bernard K."/>
            <person name="Vachon A."/>
        </authorList>
    </citation>
    <scope>NUCLEOTIDE SEQUENCE [LARGE SCALE GENOMIC DNA]</scope>
    <source>
        <strain evidence="13 14">NML171202</strain>
    </source>
</reference>
<accession>A0A4Q8L8W6</accession>
<feature type="transmembrane region" description="Helical" evidence="12">
    <location>
        <begin position="193"/>
        <end position="214"/>
    </location>
</feature>